<comment type="catalytic activity">
    <reaction evidence="1">
        <text>ATP + protein L-histidine = ADP + protein N-phospho-L-histidine.</text>
        <dbReference type="EC" id="2.7.13.3"/>
    </reaction>
</comment>
<dbReference type="InterPro" id="IPR036890">
    <property type="entry name" value="HATPase_C_sf"/>
</dbReference>
<evidence type="ECO:0000256" key="5">
    <source>
        <dbReference type="ARBA" id="ARBA00022741"/>
    </source>
</evidence>
<keyword evidence="5" id="KW-0547">Nucleotide-binding</keyword>
<name>A0A1H9NNH8_9ACTN</name>
<evidence type="ECO:0000259" key="12">
    <source>
        <dbReference type="Pfam" id="PF07730"/>
    </source>
</evidence>
<evidence type="ECO:0000256" key="1">
    <source>
        <dbReference type="ARBA" id="ARBA00000085"/>
    </source>
</evidence>
<keyword evidence="14" id="KW-1185">Reference proteome</keyword>
<gene>
    <name evidence="13" type="ORF">SAMN05421870_101536</name>
</gene>
<keyword evidence="10" id="KW-1133">Transmembrane helix</keyword>
<sequence>MRDRARGLGKGVRNLPRALREDLFGWGGTPRGRTESGAGSVSGWLIWRPIVVLVTSMVALVVAIFHINMLTGGPFRIFGAADAVLFGGAQAAALVLAVFRPVMAWWVVTVTMAVIALATGHAPPPYLRQSPWTVPEVVCQAGVLLLLALRRRPRAALGALLLTVLSGVLCAVANRQLLGPPAVRDFPVDVLVLTLAVVVGSALHGRQAARTELVVQEERTAEERTRRTLLEERNRIARELHDVVAHHMSVISIQAQAAPHLTENPSEELRESLAGIRHNAVEALAELRRVLGVLRSEDALTDRHAPQPTLERLPELVANVRTAGLTVTTRISGEPCPLAPGVELSVYRIVQEALSNVLRHAPGAEAEVEIGYRPTEVTVRVVNSGPVPGSTARAGAAPSAPGAGHGLPGMRERAAMLDGTLRSGATPDGGWRVVAALPLSSPSGAAGTTQTAETARSAETAGAARTAETAEDPS</sequence>
<dbReference type="EC" id="2.7.13.3" evidence="2"/>
<dbReference type="PANTHER" id="PTHR24421">
    <property type="entry name" value="NITRATE/NITRITE SENSOR PROTEIN NARX-RELATED"/>
    <property type="match status" value="1"/>
</dbReference>
<accession>A0A1H9NNH8</accession>
<keyword evidence="8" id="KW-0902">Two-component regulatory system</keyword>
<feature type="compositionally biased region" description="Low complexity" evidence="9">
    <location>
        <begin position="440"/>
        <end position="467"/>
    </location>
</feature>
<evidence type="ECO:0000256" key="4">
    <source>
        <dbReference type="ARBA" id="ARBA00022679"/>
    </source>
</evidence>
<evidence type="ECO:0000313" key="13">
    <source>
        <dbReference type="EMBL" id="SER37498.1"/>
    </source>
</evidence>
<protein>
    <recommendedName>
        <fullName evidence="2">histidine kinase</fullName>
        <ecNumber evidence="2">2.7.13.3</ecNumber>
    </recommendedName>
</protein>
<feature type="transmembrane region" description="Helical" evidence="10">
    <location>
        <begin position="75"/>
        <end position="96"/>
    </location>
</feature>
<dbReference type="AlphaFoldDB" id="A0A1H9NNH8"/>
<keyword evidence="10" id="KW-0472">Membrane</keyword>
<evidence type="ECO:0000256" key="10">
    <source>
        <dbReference type="SAM" id="Phobius"/>
    </source>
</evidence>
<feature type="region of interest" description="Disordered" evidence="9">
    <location>
        <begin position="388"/>
        <end position="410"/>
    </location>
</feature>
<evidence type="ECO:0000256" key="9">
    <source>
        <dbReference type="SAM" id="MobiDB-lite"/>
    </source>
</evidence>
<keyword evidence="3" id="KW-0597">Phosphoprotein</keyword>
<feature type="compositionally biased region" description="Low complexity" evidence="9">
    <location>
        <begin position="388"/>
        <end position="402"/>
    </location>
</feature>
<evidence type="ECO:0000259" key="11">
    <source>
        <dbReference type="Pfam" id="PF02518"/>
    </source>
</evidence>
<dbReference type="GO" id="GO:0046983">
    <property type="term" value="F:protein dimerization activity"/>
    <property type="evidence" value="ECO:0007669"/>
    <property type="project" value="InterPro"/>
</dbReference>
<dbReference type="GO" id="GO:0000155">
    <property type="term" value="F:phosphorelay sensor kinase activity"/>
    <property type="evidence" value="ECO:0007669"/>
    <property type="project" value="InterPro"/>
</dbReference>
<organism evidence="13 14">
    <name type="scientific">Streptomyces qinglanensis</name>
    <dbReference type="NCBI Taxonomy" id="943816"/>
    <lineage>
        <taxon>Bacteria</taxon>
        <taxon>Bacillati</taxon>
        <taxon>Actinomycetota</taxon>
        <taxon>Actinomycetes</taxon>
        <taxon>Kitasatosporales</taxon>
        <taxon>Streptomycetaceae</taxon>
        <taxon>Streptomyces</taxon>
    </lineage>
</organism>
<dbReference type="GO" id="GO:0016020">
    <property type="term" value="C:membrane"/>
    <property type="evidence" value="ECO:0007669"/>
    <property type="project" value="InterPro"/>
</dbReference>
<keyword evidence="10" id="KW-0812">Transmembrane</keyword>
<evidence type="ECO:0000256" key="3">
    <source>
        <dbReference type="ARBA" id="ARBA00022553"/>
    </source>
</evidence>
<dbReference type="SUPFAM" id="SSF55874">
    <property type="entry name" value="ATPase domain of HSP90 chaperone/DNA topoisomerase II/histidine kinase"/>
    <property type="match status" value="1"/>
</dbReference>
<dbReference type="Proteomes" id="UP000182841">
    <property type="component" value="Unassembled WGS sequence"/>
</dbReference>
<feature type="transmembrane region" description="Helical" evidence="10">
    <location>
        <begin position="156"/>
        <end position="174"/>
    </location>
</feature>
<proteinExistence type="predicted"/>
<evidence type="ECO:0000313" key="14">
    <source>
        <dbReference type="Proteomes" id="UP000182841"/>
    </source>
</evidence>
<keyword evidence="4" id="KW-0808">Transferase</keyword>
<dbReference type="CDD" id="cd16917">
    <property type="entry name" value="HATPase_UhpB-NarQ-NarX-like"/>
    <property type="match status" value="1"/>
</dbReference>
<keyword evidence="7" id="KW-0067">ATP-binding</keyword>
<reference evidence="14" key="1">
    <citation type="submission" date="2016-10" db="EMBL/GenBank/DDBJ databases">
        <authorList>
            <person name="Varghese N."/>
            <person name="Submissions S."/>
        </authorList>
    </citation>
    <scope>NUCLEOTIDE SEQUENCE [LARGE SCALE GENOMIC DNA]</scope>
    <source>
        <strain evidence="14">CGMCC 4.6825</strain>
    </source>
</reference>
<evidence type="ECO:0000256" key="6">
    <source>
        <dbReference type="ARBA" id="ARBA00022777"/>
    </source>
</evidence>
<dbReference type="OrthoDB" id="227596at2"/>
<dbReference type="RefSeq" id="WP_074998437.1">
    <property type="nucleotide sequence ID" value="NZ_FOGO01000001.1"/>
</dbReference>
<keyword evidence="6 13" id="KW-0418">Kinase</keyword>
<dbReference type="EMBL" id="FOGO01000001">
    <property type="protein sequence ID" value="SER37498.1"/>
    <property type="molecule type" value="Genomic_DNA"/>
</dbReference>
<feature type="domain" description="Histidine kinase/HSP90-like ATPase" evidence="11">
    <location>
        <begin position="342"/>
        <end position="440"/>
    </location>
</feature>
<dbReference type="InterPro" id="IPR003594">
    <property type="entry name" value="HATPase_dom"/>
</dbReference>
<feature type="region of interest" description="Disordered" evidence="9">
    <location>
        <begin position="440"/>
        <end position="474"/>
    </location>
</feature>
<dbReference type="Gene3D" id="3.30.565.10">
    <property type="entry name" value="Histidine kinase-like ATPase, C-terminal domain"/>
    <property type="match status" value="1"/>
</dbReference>
<feature type="transmembrane region" description="Helical" evidence="10">
    <location>
        <begin position="50"/>
        <end position="69"/>
    </location>
</feature>
<evidence type="ECO:0000256" key="7">
    <source>
        <dbReference type="ARBA" id="ARBA00022840"/>
    </source>
</evidence>
<evidence type="ECO:0000256" key="2">
    <source>
        <dbReference type="ARBA" id="ARBA00012438"/>
    </source>
</evidence>
<dbReference type="Pfam" id="PF02518">
    <property type="entry name" value="HATPase_c"/>
    <property type="match status" value="1"/>
</dbReference>
<dbReference type="GO" id="GO:0005524">
    <property type="term" value="F:ATP binding"/>
    <property type="evidence" value="ECO:0007669"/>
    <property type="project" value="UniProtKB-KW"/>
</dbReference>
<evidence type="ECO:0000256" key="8">
    <source>
        <dbReference type="ARBA" id="ARBA00023012"/>
    </source>
</evidence>
<dbReference type="PANTHER" id="PTHR24421:SF10">
    <property type="entry name" value="NITRATE_NITRITE SENSOR PROTEIN NARQ"/>
    <property type="match status" value="1"/>
</dbReference>
<feature type="transmembrane region" description="Helical" evidence="10">
    <location>
        <begin position="132"/>
        <end position="149"/>
    </location>
</feature>
<dbReference type="Gene3D" id="1.20.5.1930">
    <property type="match status" value="1"/>
</dbReference>
<dbReference type="InterPro" id="IPR011712">
    <property type="entry name" value="Sig_transdc_His_kin_sub3_dim/P"/>
</dbReference>
<dbReference type="Pfam" id="PF07730">
    <property type="entry name" value="HisKA_3"/>
    <property type="match status" value="1"/>
</dbReference>
<feature type="domain" description="Signal transduction histidine kinase subgroup 3 dimerisation and phosphoacceptor" evidence="12">
    <location>
        <begin position="232"/>
        <end position="297"/>
    </location>
</feature>
<dbReference type="InterPro" id="IPR050482">
    <property type="entry name" value="Sensor_HK_TwoCompSys"/>
</dbReference>
<feature type="transmembrane region" description="Helical" evidence="10">
    <location>
        <begin position="103"/>
        <end position="120"/>
    </location>
</feature>